<dbReference type="EMBL" id="JAOB01000069">
    <property type="protein sequence ID" value="EUA23878.1"/>
    <property type="molecule type" value="Genomic_DNA"/>
</dbReference>
<protein>
    <submittedName>
        <fullName evidence="1">Transmembrane domain protein</fullName>
    </submittedName>
</protein>
<organism evidence="1">
    <name type="scientific">Mycobacterium xenopi 4042</name>
    <dbReference type="NCBI Taxonomy" id="1299334"/>
    <lineage>
        <taxon>Bacteria</taxon>
        <taxon>Bacillati</taxon>
        <taxon>Actinomycetota</taxon>
        <taxon>Actinomycetes</taxon>
        <taxon>Mycobacteriales</taxon>
        <taxon>Mycobacteriaceae</taxon>
        <taxon>Mycobacterium</taxon>
    </lineage>
</organism>
<sequence>MLAFGGYFYWDDLILVGRAGTHDLLSPSYLFDDHDGHLMPAAYLVAG</sequence>
<gene>
    <name evidence="1" type="ORF">I553_5847</name>
</gene>
<comment type="caution">
    <text evidence="1">The sequence shown here is derived from an EMBL/GenBank/DDBJ whole genome shotgun (WGS) entry which is preliminary data.</text>
</comment>
<reference evidence="1" key="1">
    <citation type="submission" date="2014-01" db="EMBL/GenBank/DDBJ databases">
        <authorList>
            <person name="Brown-Elliot B."/>
            <person name="Wallace R."/>
            <person name="Lenaerts A."/>
            <person name="Ordway D."/>
            <person name="DeGroote M.A."/>
            <person name="Parker T."/>
            <person name="Sizemore C."/>
            <person name="Tallon L.J."/>
            <person name="Sadzewicz L.K."/>
            <person name="Sengamalay N."/>
            <person name="Fraser C.M."/>
            <person name="Hine E."/>
            <person name="Shefchek K.A."/>
            <person name="Das S.P."/>
            <person name="Tettelin H."/>
        </authorList>
    </citation>
    <scope>NUCLEOTIDE SEQUENCE [LARGE SCALE GENOMIC DNA]</scope>
    <source>
        <strain evidence="1">4042</strain>
    </source>
</reference>
<keyword evidence="1" id="KW-0472">Membrane</keyword>
<evidence type="ECO:0000313" key="1">
    <source>
        <dbReference type="EMBL" id="EUA23878.1"/>
    </source>
</evidence>
<name>X7ZYT8_MYCXE</name>
<keyword evidence="1" id="KW-0812">Transmembrane</keyword>
<proteinExistence type="predicted"/>
<accession>X7ZYT8</accession>
<dbReference type="PATRIC" id="fig|1299334.3.peg.7784"/>
<dbReference type="AlphaFoldDB" id="X7ZYT8"/>